<protein>
    <submittedName>
        <fullName evidence="1">Uncharacterized protein</fullName>
    </submittedName>
</protein>
<comment type="caution">
    <text evidence="1">The sequence shown here is derived from an EMBL/GenBank/DDBJ whole genome shotgun (WGS) entry which is preliminary data.</text>
</comment>
<proteinExistence type="predicted"/>
<sequence length="73" mass="7123">MEPVIGSPAALAGEAGVVASSAALLPAPLDGGTSAVLLIGLGVQVELGVAVVTAPVARRTLPQLSQLPEWAVV</sequence>
<dbReference type="EMBL" id="BAAARV010000014">
    <property type="protein sequence ID" value="GAA2334343.1"/>
    <property type="molecule type" value="Genomic_DNA"/>
</dbReference>
<keyword evidence="2" id="KW-1185">Reference proteome</keyword>
<reference evidence="1 2" key="1">
    <citation type="journal article" date="2019" name="Int. J. Syst. Evol. Microbiol.">
        <title>The Global Catalogue of Microorganisms (GCM) 10K type strain sequencing project: providing services to taxonomists for standard genome sequencing and annotation.</title>
        <authorList>
            <consortium name="The Broad Institute Genomics Platform"/>
            <consortium name="The Broad Institute Genome Sequencing Center for Infectious Disease"/>
            <person name="Wu L."/>
            <person name="Ma J."/>
        </authorList>
    </citation>
    <scope>NUCLEOTIDE SEQUENCE [LARGE SCALE GENOMIC DNA]</scope>
    <source>
        <strain evidence="1 2">JCM 3272</strain>
    </source>
</reference>
<evidence type="ECO:0000313" key="1">
    <source>
        <dbReference type="EMBL" id="GAA2334343.1"/>
    </source>
</evidence>
<accession>A0ABN3FNS0</accession>
<organism evidence="1 2">
    <name type="scientific">Dactylosporangium salmoneum</name>
    <dbReference type="NCBI Taxonomy" id="53361"/>
    <lineage>
        <taxon>Bacteria</taxon>
        <taxon>Bacillati</taxon>
        <taxon>Actinomycetota</taxon>
        <taxon>Actinomycetes</taxon>
        <taxon>Micromonosporales</taxon>
        <taxon>Micromonosporaceae</taxon>
        <taxon>Dactylosporangium</taxon>
    </lineage>
</organism>
<evidence type="ECO:0000313" key="2">
    <source>
        <dbReference type="Proteomes" id="UP001501444"/>
    </source>
</evidence>
<name>A0ABN3FNS0_9ACTN</name>
<dbReference type="Proteomes" id="UP001501444">
    <property type="component" value="Unassembled WGS sequence"/>
</dbReference>
<gene>
    <name evidence="1" type="ORF">GCM10010170_013840</name>
</gene>